<dbReference type="OrthoDB" id="7056101at2"/>
<dbReference type="RefSeq" id="WP_121195733.1">
    <property type="nucleotide sequence ID" value="NZ_RBKU01000001.1"/>
</dbReference>
<protein>
    <submittedName>
        <fullName evidence="1">Uncharacterized protein</fullName>
    </submittedName>
</protein>
<keyword evidence="2" id="KW-1185">Reference proteome</keyword>
<dbReference type="AlphaFoldDB" id="A0A495ITG8"/>
<evidence type="ECO:0000313" key="1">
    <source>
        <dbReference type="EMBL" id="RKR80076.1"/>
    </source>
</evidence>
<reference evidence="1 2" key="1">
    <citation type="submission" date="2018-10" db="EMBL/GenBank/DDBJ databases">
        <title>Genomic Encyclopedia of Archaeal and Bacterial Type Strains, Phase II (KMG-II): from individual species to whole genera.</title>
        <authorList>
            <person name="Goeker M."/>
        </authorList>
    </citation>
    <scope>NUCLEOTIDE SEQUENCE [LARGE SCALE GENOMIC DNA]</scope>
    <source>
        <strain evidence="1 2">DSM 18602</strain>
    </source>
</reference>
<comment type="caution">
    <text evidence="1">The sequence shown here is derived from an EMBL/GenBank/DDBJ whole genome shotgun (WGS) entry which is preliminary data.</text>
</comment>
<accession>A0A495ITG8</accession>
<organism evidence="1 2">
    <name type="scientific">Mucilaginibacter gracilis</name>
    <dbReference type="NCBI Taxonomy" id="423350"/>
    <lineage>
        <taxon>Bacteria</taxon>
        <taxon>Pseudomonadati</taxon>
        <taxon>Bacteroidota</taxon>
        <taxon>Sphingobacteriia</taxon>
        <taxon>Sphingobacteriales</taxon>
        <taxon>Sphingobacteriaceae</taxon>
        <taxon>Mucilaginibacter</taxon>
    </lineage>
</organism>
<evidence type="ECO:0000313" key="2">
    <source>
        <dbReference type="Proteomes" id="UP000268007"/>
    </source>
</evidence>
<sequence length="286" mass="33910">MRAKFEEKTYENYFNAELDTKTDIFFPLGQVQEGYLGFDSSAYSRSRRLWRNVGYPFWFYPHFGGVDLREIADEMEHHLGIAIDDMPRMKANLLFQYKRPQYITLSSGSEWGHWNQPYFRYDIYQEQQDLLMQIHQQFTDRLLILYASPTAHDINVLVGKKKNNEIISSSNFTECHKLDGHHRNTYVEAGLHSIACSDPENIEKLDLLGRLEQFSNNDNKEQRNRDFIINFRKRLISIVAENAYYGQSLKILEENLPKVYNYELLYSFLVMQNFKNLTGVQWLVKI</sequence>
<proteinExistence type="predicted"/>
<dbReference type="EMBL" id="RBKU01000001">
    <property type="protein sequence ID" value="RKR80076.1"/>
    <property type="molecule type" value="Genomic_DNA"/>
</dbReference>
<dbReference type="Proteomes" id="UP000268007">
    <property type="component" value="Unassembled WGS sequence"/>
</dbReference>
<name>A0A495ITG8_9SPHI</name>
<gene>
    <name evidence="1" type="ORF">BDD43_0169</name>
</gene>